<keyword evidence="2" id="KW-1185">Reference proteome</keyword>
<reference evidence="1" key="1">
    <citation type="submission" date="2023-06" db="EMBL/GenBank/DDBJ databases">
        <title>Male Hemibagrus guttatus genome.</title>
        <authorList>
            <person name="Bian C."/>
        </authorList>
    </citation>
    <scope>NUCLEOTIDE SEQUENCE</scope>
    <source>
        <strain evidence="1">Male_cb2023</strain>
        <tissue evidence="1">Muscle</tissue>
    </source>
</reference>
<accession>A0AAE0QJ48</accession>
<sequence>MREKACQKGLQGIWLRLDSAFNTIVVDKLNNLGLTTTLCSWILDFLTNRPQNVRGIGGSVVGFCGRPRFDSKPMPKPQPLDAVPIPSPEKWEGCVRKGIRRKACAKLLCGPVGPL</sequence>
<evidence type="ECO:0000313" key="1">
    <source>
        <dbReference type="EMBL" id="KAK3521886.1"/>
    </source>
</evidence>
<dbReference type="EMBL" id="JAUCMX010000015">
    <property type="protein sequence ID" value="KAK3521886.1"/>
    <property type="molecule type" value="Genomic_DNA"/>
</dbReference>
<dbReference type="AlphaFoldDB" id="A0AAE0QJ48"/>
<name>A0AAE0QJ48_9TELE</name>
<protein>
    <submittedName>
        <fullName evidence="1">Uncharacterized protein</fullName>
    </submittedName>
</protein>
<gene>
    <name evidence="1" type="ORF">QTP70_018619</name>
</gene>
<dbReference type="Proteomes" id="UP001274896">
    <property type="component" value="Unassembled WGS sequence"/>
</dbReference>
<comment type="caution">
    <text evidence="1">The sequence shown here is derived from an EMBL/GenBank/DDBJ whole genome shotgun (WGS) entry which is preliminary data.</text>
</comment>
<evidence type="ECO:0000313" key="2">
    <source>
        <dbReference type="Proteomes" id="UP001274896"/>
    </source>
</evidence>
<proteinExistence type="predicted"/>
<organism evidence="1 2">
    <name type="scientific">Hemibagrus guttatus</name>
    <dbReference type="NCBI Taxonomy" id="175788"/>
    <lineage>
        <taxon>Eukaryota</taxon>
        <taxon>Metazoa</taxon>
        <taxon>Chordata</taxon>
        <taxon>Craniata</taxon>
        <taxon>Vertebrata</taxon>
        <taxon>Euteleostomi</taxon>
        <taxon>Actinopterygii</taxon>
        <taxon>Neopterygii</taxon>
        <taxon>Teleostei</taxon>
        <taxon>Ostariophysi</taxon>
        <taxon>Siluriformes</taxon>
        <taxon>Bagridae</taxon>
        <taxon>Hemibagrus</taxon>
    </lineage>
</organism>